<proteinExistence type="inferred from homology"/>
<dbReference type="EMBL" id="MHTT01000009">
    <property type="protein sequence ID" value="OHA65929.1"/>
    <property type="molecule type" value="Genomic_DNA"/>
</dbReference>
<evidence type="ECO:0000313" key="4">
    <source>
        <dbReference type="Proteomes" id="UP000178065"/>
    </source>
</evidence>
<name>A0A1G2R0N7_9BACT</name>
<protein>
    <recommendedName>
        <fullName evidence="2">GIY-YIG domain-containing protein</fullName>
    </recommendedName>
</protein>
<dbReference type="SUPFAM" id="SSF82771">
    <property type="entry name" value="GIY-YIG endonuclease"/>
    <property type="match status" value="1"/>
</dbReference>
<dbReference type="PROSITE" id="PS50164">
    <property type="entry name" value="GIY_YIG"/>
    <property type="match status" value="1"/>
</dbReference>
<evidence type="ECO:0000256" key="1">
    <source>
        <dbReference type="ARBA" id="ARBA00007435"/>
    </source>
</evidence>
<dbReference type="PANTHER" id="PTHR34477">
    <property type="entry name" value="UPF0213 PROTEIN YHBQ"/>
    <property type="match status" value="1"/>
</dbReference>
<reference evidence="3 4" key="1">
    <citation type="journal article" date="2016" name="Nat. Commun.">
        <title>Thousands of microbial genomes shed light on interconnected biogeochemical processes in an aquifer system.</title>
        <authorList>
            <person name="Anantharaman K."/>
            <person name="Brown C.T."/>
            <person name="Hug L.A."/>
            <person name="Sharon I."/>
            <person name="Castelle C.J."/>
            <person name="Probst A.J."/>
            <person name="Thomas B.C."/>
            <person name="Singh A."/>
            <person name="Wilkins M.J."/>
            <person name="Karaoz U."/>
            <person name="Brodie E.L."/>
            <person name="Williams K.H."/>
            <person name="Hubbard S.S."/>
            <person name="Banfield J.F."/>
        </authorList>
    </citation>
    <scope>NUCLEOTIDE SEQUENCE [LARGE SCALE GENOMIC DNA]</scope>
</reference>
<evidence type="ECO:0000259" key="2">
    <source>
        <dbReference type="PROSITE" id="PS50164"/>
    </source>
</evidence>
<comment type="caution">
    <text evidence="3">The sequence shown here is derived from an EMBL/GenBank/DDBJ whole genome shotgun (WGS) entry which is preliminary data.</text>
</comment>
<dbReference type="InterPro" id="IPR050190">
    <property type="entry name" value="UPF0213_domain"/>
</dbReference>
<accession>A0A1G2R0N7</accession>
<dbReference type="InterPro" id="IPR035901">
    <property type="entry name" value="GIY-YIG_endonuc_sf"/>
</dbReference>
<sequence>MHYVYVIKSSKKNWNYIGFTSDLRKRFHEHNQGKAGVTKSYRPFTLVYYEAYLSERDARKREIELKKRGQQKEFLKARIVDSLKIASSQPAVDQPPASGWSAVG</sequence>
<organism evidence="3 4">
    <name type="scientific">Candidatus Wildermuthbacteria bacterium RIFCSPHIGHO2_01_FULL_49_22b</name>
    <dbReference type="NCBI Taxonomy" id="1802448"/>
    <lineage>
        <taxon>Bacteria</taxon>
        <taxon>Candidatus Wildermuthiibacteriota</taxon>
    </lineage>
</organism>
<gene>
    <name evidence="3" type="ORF">A2672_00645</name>
</gene>
<dbReference type="CDD" id="cd10449">
    <property type="entry name" value="GIY-YIG_SLX1_like"/>
    <property type="match status" value="1"/>
</dbReference>
<feature type="domain" description="GIY-YIG" evidence="2">
    <location>
        <begin position="1"/>
        <end position="76"/>
    </location>
</feature>
<dbReference type="Pfam" id="PF01541">
    <property type="entry name" value="GIY-YIG"/>
    <property type="match status" value="1"/>
</dbReference>
<comment type="similarity">
    <text evidence="1">Belongs to the UPF0213 family.</text>
</comment>
<dbReference type="Gene3D" id="3.40.1440.10">
    <property type="entry name" value="GIY-YIG endonuclease"/>
    <property type="match status" value="1"/>
</dbReference>
<dbReference type="Proteomes" id="UP000178065">
    <property type="component" value="Unassembled WGS sequence"/>
</dbReference>
<dbReference type="InterPro" id="IPR000305">
    <property type="entry name" value="GIY-YIG_endonuc"/>
</dbReference>
<dbReference type="AlphaFoldDB" id="A0A1G2R0N7"/>
<evidence type="ECO:0000313" key="3">
    <source>
        <dbReference type="EMBL" id="OHA65929.1"/>
    </source>
</evidence>
<dbReference type="PANTHER" id="PTHR34477:SF1">
    <property type="entry name" value="UPF0213 PROTEIN YHBQ"/>
    <property type="match status" value="1"/>
</dbReference>